<keyword evidence="1" id="KW-0697">Rotamase</keyword>
<dbReference type="InterPro" id="IPR046357">
    <property type="entry name" value="PPIase_dom_sf"/>
</dbReference>
<dbReference type="Proteomes" id="UP000199228">
    <property type="component" value="Unassembled WGS sequence"/>
</dbReference>
<dbReference type="RefSeq" id="WP_090174066.1">
    <property type="nucleotide sequence ID" value="NZ_FMXR01000013.1"/>
</dbReference>
<protein>
    <submittedName>
        <fullName evidence="4">Foldase protein PrsA</fullName>
    </submittedName>
</protein>
<gene>
    <name evidence="4" type="ORF">SAMN02910417_01837</name>
</gene>
<sequence>MKYKKITAGAMAAVVAGMTLVGGCGSKIDADAVVATLDDKEITLGYANFVARYQQATYDSYYLAYMGDDMWSQDMTGSGETFEDSVKEEVMQSIEDSYVLDSYAEEYDVALSEEELAEIEEVAQNFIADNSDEAIEQIGATKEYVVEMLRLNQINSLMYDAIVAEVDTKVSDEEAAQRAISYVEIATDSYTDDDGNTVDYTDEEKETLAQDAKKFAKAAKKGFDEAAEDAGYEVQTDTYGSAEDDDATLDTAVLQAADELKEGETSGVVETDTALYVVTVTSDFDEEATETEKEEIVSERQEEYYEEVLAGFEAEVEWTVDEDVWATVTFDELFTTESDETSTDEDATADETTEGTTSDTSADETTEGQTSQAE</sequence>
<feature type="compositionally biased region" description="Acidic residues" evidence="2">
    <location>
        <begin position="337"/>
        <end position="353"/>
    </location>
</feature>
<keyword evidence="5" id="KW-1185">Reference proteome</keyword>
<dbReference type="Pfam" id="PF13145">
    <property type="entry name" value="Rotamase_2"/>
    <property type="match status" value="1"/>
</dbReference>
<dbReference type="AlphaFoldDB" id="A0A1G6BW71"/>
<evidence type="ECO:0000259" key="3">
    <source>
        <dbReference type="PROSITE" id="PS50198"/>
    </source>
</evidence>
<dbReference type="PROSITE" id="PS51257">
    <property type="entry name" value="PROKAR_LIPOPROTEIN"/>
    <property type="match status" value="1"/>
</dbReference>
<feature type="region of interest" description="Disordered" evidence="2">
    <location>
        <begin position="331"/>
        <end position="374"/>
    </location>
</feature>
<dbReference type="PROSITE" id="PS50198">
    <property type="entry name" value="PPIC_PPIASE_2"/>
    <property type="match status" value="1"/>
</dbReference>
<dbReference type="SUPFAM" id="SSF109998">
    <property type="entry name" value="Triger factor/SurA peptide-binding domain-like"/>
    <property type="match status" value="1"/>
</dbReference>
<dbReference type="GO" id="GO:0003755">
    <property type="term" value="F:peptidyl-prolyl cis-trans isomerase activity"/>
    <property type="evidence" value="ECO:0007669"/>
    <property type="project" value="UniProtKB-KW"/>
</dbReference>
<feature type="domain" description="PpiC" evidence="3">
    <location>
        <begin position="175"/>
        <end position="282"/>
    </location>
</feature>
<evidence type="ECO:0000313" key="5">
    <source>
        <dbReference type="Proteomes" id="UP000199228"/>
    </source>
</evidence>
<dbReference type="InterPro" id="IPR000297">
    <property type="entry name" value="PPIase_PpiC"/>
</dbReference>
<evidence type="ECO:0000256" key="2">
    <source>
        <dbReference type="SAM" id="MobiDB-lite"/>
    </source>
</evidence>
<accession>A0A1G6BW71</accession>
<reference evidence="4 5" key="1">
    <citation type="submission" date="2016-10" db="EMBL/GenBank/DDBJ databases">
        <authorList>
            <person name="de Groot N.N."/>
        </authorList>
    </citation>
    <scope>NUCLEOTIDE SEQUENCE [LARGE SCALE GENOMIC DNA]</scope>
    <source>
        <strain evidence="4 5">DSM 3217</strain>
    </source>
</reference>
<dbReference type="Gene3D" id="3.10.50.40">
    <property type="match status" value="1"/>
</dbReference>
<dbReference type="EMBL" id="FMXR01000013">
    <property type="protein sequence ID" value="SDB24850.1"/>
    <property type="molecule type" value="Genomic_DNA"/>
</dbReference>
<dbReference type="OrthoDB" id="1766385at2"/>
<dbReference type="InterPro" id="IPR027304">
    <property type="entry name" value="Trigger_fact/SurA_dom_sf"/>
</dbReference>
<evidence type="ECO:0000313" key="4">
    <source>
        <dbReference type="EMBL" id="SDB24850.1"/>
    </source>
</evidence>
<keyword evidence="1" id="KW-0413">Isomerase</keyword>
<name>A0A1G6BW71_EUBOX</name>
<proteinExistence type="predicted"/>
<dbReference type="STRING" id="1732.SAMN02910417_01837"/>
<evidence type="ECO:0000256" key="1">
    <source>
        <dbReference type="PROSITE-ProRule" id="PRU00278"/>
    </source>
</evidence>
<organism evidence="4 5">
    <name type="scientific">Eubacterium oxidoreducens</name>
    <dbReference type="NCBI Taxonomy" id="1732"/>
    <lineage>
        <taxon>Bacteria</taxon>
        <taxon>Bacillati</taxon>
        <taxon>Bacillota</taxon>
        <taxon>Clostridia</taxon>
        <taxon>Eubacteriales</taxon>
        <taxon>Eubacteriaceae</taxon>
        <taxon>Eubacterium</taxon>
    </lineage>
</organism>